<keyword evidence="4" id="KW-0804">Transcription</keyword>
<accession>A0A2T1A564</accession>
<dbReference type="RefSeq" id="WP_106347822.1">
    <property type="nucleotide sequence ID" value="NZ_PVUE01000002.1"/>
</dbReference>
<keyword evidence="1" id="KW-0678">Repressor</keyword>
<dbReference type="Proteomes" id="UP000237752">
    <property type="component" value="Unassembled WGS sequence"/>
</dbReference>
<dbReference type="PRINTS" id="PR00400">
    <property type="entry name" value="TETREPRESSOR"/>
</dbReference>
<dbReference type="EMBL" id="PVUE01000002">
    <property type="protein sequence ID" value="PRZ43694.1"/>
    <property type="molecule type" value="Genomic_DNA"/>
</dbReference>
<dbReference type="GO" id="GO:0003700">
    <property type="term" value="F:DNA-binding transcription factor activity"/>
    <property type="evidence" value="ECO:0007669"/>
    <property type="project" value="TreeGrafter"/>
</dbReference>
<reference evidence="7 8" key="1">
    <citation type="submission" date="2018-03" db="EMBL/GenBank/DDBJ databases">
        <title>Genomic Encyclopedia of Archaeal and Bacterial Type Strains, Phase II (KMG-II): from individual species to whole genera.</title>
        <authorList>
            <person name="Goeker M."/>
        </authorList>
    </citation>
    <scope>NUCLEOTIDE SEQUENCE [LARGE SCALE GENOMIC DNA]</scope>
    <source>
        <strain evidence="7 8">DSM 100065</strain>
    </source>
</reference>
<feature type="domain" description="HTH tetR-type" evidence="6">
    <location>
        <begin position="4"/>
        <end position="64"/>
    </location>
</feature>
<evidence type="ECO:0000256" key="4">
    <source>
        <dbReference type="ARBA" id="ARBA00023163"/>
    </source>
</evidence>
<evidence type="ECO:0000256" key="2">
    <source>
        <dbReference type="ARBA" id="ARBA00023015"/>
    </source>
</evidence>
<gene>
    <name evidence="7" type="ORF">CLV47_102385</name>
</gene>
<dbReference type="InterPro" id="IPR003012">
    <property type="entry name" value="Tet_transcr_reg_TetR"/>
</dbReference>
<evidence type="ECO:0000256" key="1">
    <source>
        <dbReference type="ARBA" id="ARBA00022491"/>
    </source>
</evidence>
<dbReference type="Pfam" id="PF02909">
    <property type="entry name" value="TetR_C_1"/>
    <property type="match status" value="1"/>
</dbReference>
<dbReference type="AlphaFoldDB" id="A0A2T1A564"/>
<evidence type="ECO:0000256" key="3">
    <source>
        <dbReference type="ARBA" id="ARBA00023125"/>
    </source>
</evidence>
<protein>
    <submittedName>
        <fullName evidence="7">TetR family transcriptional regulator</fullName>
    </submittedName>
</protein>
<dbReference type="InterPro" id="IPR050109">
    <property type="entry name" value="HTH-type_TetR-like_transc_reg"/>
</dbReference>
<organism evidence="7 8">
    <name type="scientific">Antricoccus suffuscus</name>
    <dbReference type="NCBI Taxonomy" id="1629062"/>
    <lineage>
        <taxon>Bacteria</taxon>
        <taxon>Bacillati</taxon>
        <taxon>Actinomycetota</taxon>
        <taxon>Actinomycetes</taxon>
        <taxon>Geodermatophilales</taxon>
        <taxon>Antricoccaceae</taxon>
        <taxon>Antricoccus</taxon>
    </lineage>
</organism>
<sequence length="195" mass="20898">MAGTITRADILGGALSLLDSGGLPALAMRRIAAEFGVQQSALYWHFNSKQELLAGLADHILDHVAAVEGATWQERITDLSLSLRTELLAHKDGAELVATAFAFKLGSKALFRSFADELSRAGLVPEDAETAASVLLHFVLGYTTNEQQHWQAADLGAISGEDTLDDDLGRQFSTDRFVRGVALILAGAHSRLNPT</sequence>
<dbReference type="PRINTS" id="PR00455">
    <property type="entry name" value="HTHTETR"/>
</dbReference>
<dbReference type="InterPro" id="IPR001647">
    <property type="entry name" value="HTH_TetR"/>
</dbReference>
<keyword evidence="2" id="KW-0805">Transcription regulation</keyword>
<dbReference type="Gene3D" id="1.10.357.10">
    <property type="entry name" value="Tetracycline Repressor, domain 2"/>
    <property type="match status" value="1"/>
</dbReference>
<feature type="DNA-binding region" description="H-T-H motif" evidence="5">
    <location>
        <begin position="27"/>
        <end position="46"/>
    </location>
</feature>
<dbReference type="PROSITE" id="PS50977">
    <property type="entry name" value="HTH_TETR_2"/>
    <property type="match status" value="1"/>
</dbReference>
<dbReference type="Pfam" id="PF00440">
    <property type="entry name" value="TetR_N"/>
    <property type="match status" value="1"/>
</dbReference>
<dbReference type="InterPro" id="IPR036271">
    <property type="entry name" value="Tet_transcr_reg_TetR-rel_C_sf"/>
</dbReference>
<name>A0A2T1A564_9ACTN</name>
<evidence type="ECO:0000313" key="8">
    <source>
        <dbReference type="Proteomes" id="UP000237752"/>
    </source>
</evidence>
<dbReference type="SUPFAM" id="SSF48498">
    <property type="entry name" value="Tetracyclin repressor-like, C-terminal domain"/>
    <property type="match status" value="1"/>
</dbReference>
<dbReference type="SUPFAM" id="SSF46689">
    <property type="entry name" value="Homeodomain-like"/>
    <property type="match status" value="1"/>
</dbReference>
<dbReference type="InterPro" id="IPR009057">
    <property type="entry name" value="Homeodomain-like_sf"/>
</dbReference>
<evidence type="ECO:0000256" key="5">
    <source>
        <dbReference type="PROSITE-ProRule" id="PRU00335"/>
    </source>
</evidence>
<dbReference type="GO" id="GO:0045892">
    <property type="term" value="P:negative regulation of DNA-templated transcription"/>
    <property type="evidence" value="ECO:0007669"/>
    <property type="project" value="InterPro"/>
</dbReference>
<dbReference type="PANTHER" id="PTHR30055:SF151">
    <property type="entry name" value="TRANSCRIPTIONAL REGULATORY PROTEIN"/>
    <property type="match status" value="1"/>
</dbReference>
<keyword evidence="3 5" id="KW-0238">DNA-binding</keyword>
<dbReference type="InterPro" id="IPR004111">
    <property type="entry name" value="Repressor_TetR_C"/>
</dbReference>
<dbReference type="GO" id="GO:0046677">
    <property type="term" value="P:response to antibiotic"/>
    <property type="evidence" value="ECO:0007669"/>
    <property type="project" value="InterPro"/>
</dbReference>
<evidence type="ECO:0000259" key="6">
    <source>
        <dbReference type="PROSITE" id="PS50977"/>
    </source>
</evidence>
<dbReference type="GO" id="GO:0000976">
    <property type="term" value="F:transcription cis-regulatory region binding"/>
    <property type="evidence" value="ECO:0007669"/>
    <property type="project" value="TreeGrafter"/>
</dbReference>
<evidence type="ECO:0000313" key="7">
    <source>
        <dbReference type="EMBL" id="PRZ43694.1"/>
    </source>
</evidence>
<comment type="caution">
    <text evidence="7">The sequence shown here is derived from an EMBL/GenBank/DDBJ whole genome shotgun (WGS) entry which is preliminary data.</text>
</comment>
<proteinExistence type="predicted"/>
<dbReference type="OrthoDB" id="3819648at2"/>
<dbReference type="Gene3D" id="1.10.10.60">
    <property type="entry name" value="Homeodomain-like"/>
    <property type="match status" value="1"/>
</dbReference>
<dbReference type="PANTHER" id="PTHR30055">
    <property type="entry name" value="HTH-TYPE TRANSCRIPTIONAL REGULATOR RUTR"/>
    <property type="match status" value="1"/>
</dbReference>
<keyword evidence="8" id="KW-1185">Reference proteome</keyword>